<evidence type="ECO:0000256" key="1">
    <source>
        <dbReference type="ARBA" id="ARBA00010643"/>
    </source>
</evidence>
<organism evidence="8 9">
    <name type="scientific">Halarcobacter anaerophilus</name>
    <dbReference type="NCBI Taxonomy" id="877500"/>
    <lineage>
        <taxon>Bacteria</taxon>
        <taxon>Pseudomonadati</taxon>
        <taxon>Campylobacterota</taxon>
        <taxon>Epsilonproteobacteria</taxon>
        <taxon>Campylobacterales</taxon>
        <taxon>Arcobacteraceae</taxon>
        <taxon>Halarcobacter</taxon>
    </lineage>
</organism>
<keyword evidence="5 7" id="KW-0411">Iron-sulfur</keyword>
<keyword evidence="3 7" id="KW-0479">Metal-binding</keyword>
<dbReference type="InterPro" id="IPR041921">
    <property type="entry name" value="NuoE_N"/>
</dbReference>
<dbReference type="InterPro" id="IPR002023">
    <property type="entry name" value="NuoE-like"/>
</dbReference>
<evidence type="ECO:0000256" key="7">
    <source>
        <dbReference type="PIRSR" id="PIRSR000216-1"/>
    </source>
</evidence>
<comment type="similarity">
    <text evidence="1">Belongs to the complex I 24 kDa subunit family.</text>
</comment>
<dbReference type="InterPro" id="IPR028431">
    <property type="entry name" value="NADP_DH_HndA-like"/>
</dbReference>
<dbReference type="Proteomes" id="UP000290191">
    <property type="component" value="Unassembled WGS sequence"/>
</dbReference>
<evidence type="ECO:0000256" key="5">
    <source>
        <dbReference type="ARBA" id="ARBA00023014"/>
    </source>
</evidence>
<comment type="cofactor">
    <cofactor evidence="6">
        <name>[2Fe-2S] cluster</name>
        <dbReference type="ChEBI" id="CHEBI:190135"/>
    </cofactor>
</comment>
<name>A0A4Q0XZQ3_9BACT</name>
<dbReference type="PIRSF" id="PIRSF000216">
    <property type="entry name" value="NADH_DH_24kDa"/>
    <property type="match status" value="1"/>
</dbReference>
<feature type="binding site" evidence="7">
    <location>
        <position position="113"/>
    </location>
    <ligand>
        <name>[2Fe-2S] cluster</name>
        <dbReference type="ChEBI" id="CHEBI:190135"/>
    </ligand>
</feature>
<dbReference type="SUPFAM" id="SSF52833">
    <property type="entry name" value="Thioredoxin-like"/>
    <property type="match status" value="1"/>
</dbReference>
<dbReference type="AlphaFoldDB" id="A0A4Q0XZQ3"/>
<dbReference type="Pfam" id="PF01257">
    <property type="entry name" value="2Fe-2S_thioredx"/>
    <property type="match status" value="1"/>
</dbReference>
<dbReference type="STRING" id="877500.GCA_000935065_03519"/>
<evidence type="ECO:0000256" key="3">
    <source>
        <dbReference type="ARBA" id="ARBA00022723"/>
    </source>
</evidence>
<feature type="binding site" evidence="7">
    <location>
        <position position="117"/>
    </location>
    <ligand>
        <name>[2Fe-2S] cluster</name>
        <dbReference type="ChEBI" id="CHEBI:190135"/>
    </ligand>
</feature>
<comment type="cofactor">
    <cofactor evidence="7">
        <name>[2Fe-2S] cluster</name>
        <dbReference type="ChEBI" id="CHEBI:190135"/>
    </cofactor>
    <text evidence="7">Binds 1 [2Fe-2S] cluster.</text>
</comment>
<evidence type="ECO:0000256" key="4">
    <source>
        <dbReference type="ARBA" id="ARBA00023004"/>
    </source>
</evidence>
<dbReference type="InterPro" id="IPR042128">
    <property type="entry name" value="NuoE_dom"/>
</dbReference>
<protein>
    <submittedName>
        <fullName evidence="8">NAD(P)H-dependent oxidoreductase subunit E</fullName>
    </submittedName>
</protein>
<dbReference type="InterPro" id="IPR036249">
    <property type="entry name" value="Thioredoxin-like_sf"/>
</dbReference>
<dbReference type="CDD" id="cd03064">
    <property type="entry name" value="TRX_Fd_NuoE"/>
    <property type="match status" value="1"/>
</dbReference>
<reference evidence="8 9" key="1">
    <citation type="submission" date="2017-10" db="EMBL/GenBank/DDBJ databases">
        <title>Genomics of the genus Arcobacter.</title>
        <authorList>
            <person name="Perez-Cataluna A."/>
            <person name="Figueras M.J."/>
        </authorList>
    </citation>
    <scope>NUCLEOTIDE SEQUENCE [LARGE SCALE GENOMIC DNA]</scope>
    <source>
        <strain evidence="8 9">DSM 24636</strain>
    </source>
</reference>
<gene>
    <name evidence="8" type="ORF">CRV06_11030</name>
</gene>
<evidence type="ECO:0000313" key="8">
    <source>
        <dbReference type="EMBL" id="RXJ62294.1"/>
    </source>
</evidence>
<keyword evidence="4 7" id="KW-0408">Iron</keyword>
<dbReference type="PANTHER" id="PTHR43342:SF2">
    <property type="entry name" value="POTENTIAL NAD-REDUCING HYDROGENASE SUBUNIT"/>
    <property type="match status" value="1"/>
</dbReference>
<evidence type="ECO:0000313" key="9">
    <source>
        <dbReference type="Proteomes" id="UP000290191"/>
    </source>
</evidence>
<dbReference type="GO" id="GO:0046872">
    <property type="term" value="F:metal ion binding"/>
    <property type="evidence" value="ECO:0007669"/>
    <property type="project" value="UniProtKB-KW"/>
</dbReference>
<feature type="binding site" evidence="7">
    <location>
        <position position="72"/>
    </location>
    <ligand>
        <name>[2Fe-2S] cluster</name>
        <dbReference type="ChEBI" id="CHEBI:190135"/>
    </ligand>
</feature>
<keyword evidence="2 7" id="KW-0001">2Fe-2S</keyword>
<dbReference type="GO" id="GO:0016491">
    <property type="term" value="F:oxidoreductase activity"/>
    <property type="evidence" value="ECO:0007669"/>
    <property type="project" value="InterPro"/>
</dbReference>
<dbReference type="OrthoDB" id="9807941at2"/>
<dbReference type="GO" id="GO:0051537">
    <property type="term" value="F:2 iron, 2 sulfur cluster binding"/>
    <property type="evidence" value="ECO:0007669"/>
    <property type="project" value="UniProtKB-KW"/>
</dbReference>
<feature type="binding site" evidence="7">
    <location>
        <position position="77"/>
    </location>
    <ligand>
        <name>[2Fe-2S] cluster</name>
        <dbReference type="ChEBI" id="CHEBI:190135"/>
    </ligand>
</feature>
<dbReference type="PANTHER" id="PTHR43342">
    <property type="entry name" value="NADH-QUINONE OXIDOREDUCTASE, E SUBUNIT"/>
    <property type="match status" value="1"/>
</dbReference>
<dbReference type="FunFam" id="1.10.10.1590:FF:000001">
    <property type="entry name" value="NADH-quinone oxidoreductase subunit E"/>
    <property type="match status" value="1"/>
</dbReference>
<dbReference type="EMBL" id="PDKO01000009">
    <property type="protein sequence ID" value="RXJ62294.1"/>
    <property type="molecule type" value="Genomic_DNA"/>
</dbReference>
<sequence length="148" mass="16780">MVEKTMKKLNYDRSALIETLHTAQESFGYLENETLKFIARRLKLPFSKVYGVVTFYHFFRLKPKGRHTIVVCTGTACYIKNSNKILEQLEKKFGIKVGETTKDNLLSLLSARCVGSCSLAPIAIYDNKTVGHLSLEESVKEAQELIKC</sequence>
<proteinExistence type="inferred from homology"/>
<evidence type="ECO:0000256" key="2">
    <source>
        <dbReference type="ARBA" id="ARBA00022714"/>
    </source>
</evidence>
<dbReference type="Gene3D" id="3.40.30.10">
    <property type="entry name" value="Glutaredoxin"/>
    <property type="match status" value="1"/>
</dbReference>
<keyword evidence="9" id="KW-1185">Reference proteome</keyword>
<accession>A0A4Q0XZQ3</accession>
<comment type="caution">
    <text evidence="8">The sequence shown here is derived from an EMBL/GenBank/DDBJ whole genome shotgun (WGS) entry which is preliminary data.</text>
</comment>
<dbReference type="Gene3D" id="1.10.10.1590">
    <property type="entry name" value="NADH-quinone oxidoreductase subunit E"/>
    <property type="match status" value="1"/>
</dbReference>
<evidence type="ECO:0000256" key="6">
    <source>
        <dbReference type="ARBA" id="ARBA00034078"/>
    </source>
</evidence>